<evidence type="ECO:0008006" key="2">
    <source>
        <dbReference type="Google" id="ProtNLM"/>
    </source>
</evidence>
<dbReference type="PROSITE" id="PS51257">
    <property type="entry name" value="PROKAR_LIPOPROTEIN"/>
    <property type="match status" value="1"/>
</dbReference>
<accession>A0A7C5EN10</accession>
<organism evidence="1">
    <name type="scientific">Desulfobacca acetoxidans</name>
    <dbReference type="NCBI Taxonomy" id="60893"/>
    <lineage>
        <taxon>Bacteria</taxon>
        <taxon>Pseudomonadati</taxon>
        <taxon>Thermodesulfobacteriota</taxon>
        <taxon>Desulfobaccia</taxon>
        <taxon>Desulfobaccales</taxon>
        <taxon>Desulfobaccaceae</taxon>
        <taxon>Desulfobacca</taxon>
    </lineage>
</organism>
<dbReference type="AlphaFoldDB" id="A0A7C5EN10"/>
<comment type="caution">
    <text evidence="1">The sequence shown here is derived from an EMBL/GenBank/DDBJ whole genome shotgun (WGS) entry which is preliminary data.</text>
</comment>
<protein>
    <recommendedName>
        <fullName evidence="2">DUF1795 domain-containing protein</fullName>
    </recommendedName>
</protein>
<name>A0A7C5EN10_9BACT</name>
<proteinExistence type="predicted"/>
<sequence length="172" mass="19479">MKRKFLAGFFFWLILGGCQQTGWQEFSPPEGDFTARLPGAPTKVTHRLDSPIGPLDIHVFTLERPQTTFIVSYSDYPPQVLQHRTAEEVLAGAREGAVAKVQGRLVNENPISHNQLSGREVTIDIPDGRHQVRLRFFLVKNRLYQVGVATPKGRTQDPEVIRFLESFTVRQP</sequence>
<evidence type="ECO:0000313" key="1">
    <source>
        <dbReference type="EMBL" id="HGZ12079.1"/>
    </source>
</evidence>
<reference evidence="1" key="1">
    <citation type="journal article" date="2020" name="mSystems">
        <title>Genome- and Community-Level Interaction Insights into Carbon Utilization and Element Cycling Functions of Hydrothermarchaeota in Hydrothermal Sediment.</title>
        <authorList>
            <person name="Zhou Z."/>
            <person name="Liu Y."/>
            <person name="Xu W."/>
            <person name="Pan J."/>
            <person name="Luo Z.H."/>
            <person name="Li M."/>
        </authorList>
    </citation>
    <scope>NUCLEOTIDE SEQUENCE [LARGE SCALE GENOMIC DNA]</scope>
    <source>
        <strain evidence="1">SpSt-853</strain>
    </source>
</reference>
<dbReference type="EMBL" id="DTKJ01000055">
    <property type="protein sequence ID" value="HGZ12079.1"/>
    <property type="molecule type" value="Genomic_DNA"/>
</dbReference>
<gene>
    <name evidence="1" type="ORF">ENW48_07670</name>
</gene>